<comment type="caution">
    <text evidence="2">The sequence shown here is derived from an EMBL/GenBank/DDBJ whole genome shotgun (WGS) entry which is preliminary data.</text>
</comment>
<reference evidence="2" key="1">
    <citation type="journal article" date="2015" name="Nature">
        <title>Complex archaea that bridge the gap between prokaryotes and eukaryotes.</title>
        <authorList>
            <person name="Spang A."/>
            <person name="Saw J.H."/>
            <person name="Jorgensen S.L."/>
            <person name="Zaremba-Niedzwiedzka K."/>
            <person name="Martijn J."/>
            <person name="Lind A.E."/>
            <person name="van Eijk R."/>
            <person name="Schleper C."/>
            <person name="Guy L."/>
            <person name="Ettema T.J."/>
        </authorList>
    </citation>
    <scope>NUCLEOTIDE SEQUENCE</scope>
</reference>
<gene>
    <name evidence="2" type="ORF">LCGC14_2826560</name>
</gene>
<feature type="region of interest" description="Disordered" evidence="1">
    <location>
        <begin position="70"/>
        <end position="96"/>
    </location>
</feature>
<protein>
    <submittedName>
        <fullName evidence="2">Uncharacterized protein</fullName>
    </submittedName>
</protein>
<name>A0A0F8Z216_9ZZZZ</name>
<organism evidence="2">
    <name type="scientific">marine sediment metagenome</name>
    <dbReference type="NCBI Taxonomy" id="412755"/>
    <lineage>
        <taxon>unclassified sequences</taxon>
        <taxon>metagenomes</taxon>
        <taxon>ecological metagenomes</taxon>
    </lineage>
</organism>
<proteinExistence type="predicted"/>
<evidence type="ECO:0000313" key="2">
    <source>
        <dbReference type="EMBL" id="KKK80130.1"/>
    </source>
</evidence>
<dbReference type="InterPro" id="IPR054052">
    <property type="entry name" value="Y16Q-like"/>
</dbReference>
<accession>A0A0F8Z216</accession>
<dbReference type="EMBL" id="LAZR01053723">
    <property type="protein sequence ID" value="KKK80130.1"/>
    <property type="molecule type" value="Genomic_DNA"/>
</dbReference>
<sequence>MKDWQQRAIDEQAELDERGQKLFDFVAEDGGAFDALSKEDRTMLAIQLGHMQAYNEALMLRLSFFEYEDDGLPSDPNEESPFKPDAIAAAMASPRG</sequence>
<dbReference type="AlphaFoldDB" id="A0A0F8Z216"/>
<evidence type="ECO:0000256" key="1">
    <source>
        <dbReference type="SAM" id="MobiDB-lite"/>
    </source>
</evidence>
<dbReference type="Pfam" id="PF21825">
    <property type="entry name" value="crAss001_48"/>
    <property type="match status" value="1"/>
</dbReference>